<comment type="caution">
    <text evidence="1">The sequence shown here is derived from an EMBL/GenBank/DDBJ whole genome shotgun (WGS) entry which is preliminary data.</text>
</comment>
<reference evidence="1" key="1">
    <citation type="submission" date="2022-07" db="EMBL/GenBank/DDBJ databases">
        <title>Taxonomy of Novel Oxalotrophic and Methylotrophic Bacteria.</title>
        <authorList>
            <person name="Sahin N."/>
            <person name="Tani A."/>
        </authorList>
    </citation>
    <scope>NUCLEOTIDE SEQUENCE</scope>
    <source>
        <strain evidence="1">AM327</strain>
    </source>
</reference>
<accession>A0A9W6EVX4</accession>
<dbReference type="Proteomes" id="UP001143545">
    <property type="component" value="Unassembled WGS sequence"/>
</dbReference>
<organism evidence="1 2">
    <name type="scientific">Neptunitalea chrysea</name>
    <dbReference type="NCBI Taxonomy" id="1647581"/>
    <lineage>
        <taxon>Bacteria</taxon>
        <taxon>Pseudomonadati</taxon>
        <taxon>Bacteroidota</taxon>
        <taxon>Flavobacteriia</taxon>
        <taxon>Flavobacteriales</taxon>
        <taxon>Flavobacteriaceae</taxon>
        <taxon>Neptunitalea</taxon>
    </lineage>
</organism>
<protein>
    <submittedName>
        <fullName evidence="1">Uncharacterized protein</fullName>
    </submittedName>
</protein>
<gene>
    <name evidence="1" type="ORF">NBRC110019_21020</name>
</gene>
<dbReference type="EMBL" id="BRVP01000013">
    <property type="protein sequence ID" value="GLB53062.1"/>
    <property type="molecule type" value="Genomic_DNA"/>
</dbReference>
<evidence type="ECO:0000313" key="2">
    <source>
        <dbReference type="Proteomes" id="UP001143545"/>
    </source>
</evidence>
<dbReference type="AlphaFoldDB" id="A0A9W6EVX4"/>
<keyword evidence="2" id="KW-1185">Reference proteome</keyword>
<proteinExistence type="predicted"/>
<sequence>MKNYISIVLVVMLLLASLAYNLHQNQQNEDLNASLEVYNKQAEITKKKNLKTIDSLHDISLRLDSLVVIKEDANAELQIRIQHYLAKDTADEEALNGITNTDSIRSLFARYYSNNHLAGKAGH</sequence>
<name>A0A9W6EVX4_9FLAO</name>
<evidence type="ECO:0000313" key="1">
    <source>
        <dbReference type="EMBL" id="GLB53062.1"/>
    </source>
</evidence>